<protein>
    <recommendedName>
        <fullName evidence="2">Protein kinase domain-containing protein</fullName>
    </recommendedName>
</protein>
<dbReference type="AlphaFoldDB" id="A0A418MF72"/>
<dbReference type="EMBL" id="QXED01000002">
    <property type="protein sequence ID" value="RIV25452.1"/>
    <property type="molecule type" value="Genomic_DNA"/>
</dbReference>
<dbReference type="InterPro" id="IPR000719">
    <property type="entry name" value="Prot_kinase_dom"/>
</dbReference>
<dbReference type="GO" id="GO:0005524">
    <property type="term" value="F:ATP binding"/>
    <property type="evidence" value="ECO:0007669"/>
    <property type="project" value="InterPro"/>
</dbReference>
<dbReference type="InterPro" id="IPR008271">
    <property type="entry name" value="Ser/Thr_kinase_AS"/>
</dbReference>
<gene>
    <name evidence="3" type="ORF">DYU11_09140</name>
</gene>
<proteinExistence type="predicted"/>
<evidence type="ECO:0000313" key="3">
    <source>
        <dbReference type="EMBL" id="RIV25452.1"/>
    </source>
</evidence>
<dbReference type="SMART" id="SM00671">
    <property type="entry name" value="SEL1"/>
    <property type="match status" value="5"/>
</dbReference>
<dbReference type="Pfam" id="PF00069">
    <property type="entry name" value="Pkinase"/>
    <property type="match status" value="1"/>
</dbReference>
<dbReference type="InterPro" id="IPR050767">
    <property type="entry name" value="Sel1_AlgK"/>
</dbReference>
<feature type="domain" description="Protein kinase" evidence="2">
    <location>
        <begin position="10"/>
        <end position="268"/>
    </location>
</feature>
<dbReference type="RefSeq" id="WP_119667334.1">
    <property type="nucleotide sequence ID" value="NZ_QXED01000002.1"/>
</dbReference>
<dbReference type="Pfam" id="PF08238">
    <property type="entry name" value="Sel1"/>
    <property type="match status" value="5"/>
</dbReference>
<dbReference type="OrthoDB" id="9813021at2"/>
<dbReference type="Gene3D" id="1.10.510.10">
    <property type="entry name" value="Transferase(Phosphotransferase) domain 1"/>
    <property type="match status" value="1"/>
</dbReference>
<dbReference type="CDD" id="cd14014">
    <property type="entry name" value="STKc_PknB_like"/>
    <property type="match status" value="1"/>
</dbReference>
<dbReference type="PROSITE" id="PS00108">
    <property type="entry name" value="PROTEIN_KINASE_ST"/>
    <property type="match status" value="1"/>
</dbReference>
<keyword evidence="4" id="KW-1185">Reference proteome</keyword>
<dbReference type="SUPFAM" id="SSF56112">
    <property type="entry name" value="Protein kinase-like (PK-like)"/>
    <property type="match status" value="1"/>
</dbReference>
<name>A0A418MF72_9BACT</name>
<organism evidence="3 4">
    <name type="scientific">Fibrisoma montanum</name>
    <dbReference type="NCBI Taxonomy" id="2305895"/>
    <lineage>
        <taxon>Bacteria</taxon>
        <taxon>Pseudomonadati</taxon>
        <taxon>Bacteroidota</taxon>
        <taxon>Cytophagia</taxon>
        <taxon>Cytophagales</taxon>
        <taxon>Spirosomataceae</taxon>
        <taxon>Fibrisoma</taxon>
    </lineage>
</organism>
<dbReference type="GO" id="GO:0004672">
    <property type="term" value="F:protein kinase activity"/>
    <property type="evidence" value="ECO:0007669"/>
    <property type="project" value="InterPro"/>
</dbReference>
<dbReference type="PANTHER" id="PTHR11102:SF160">
    <property type="entry name" value="ERAD-ASSOCIATED E3 UBIQUITIN-PROTEIN LIGASE COMPONENT HRD3"/>
    <property type="match status" value="1"/>
</dbReference>
<dbReference type="PANTHER" id="PTHR11102">
    <property type="entry name" value="SEL-1-LIKE PROTEIN"/>
    <property type="match status" value="1"/>
</dbReference>
<feature type="coiled-coil region" evidence="1">
    <location>
        <begin position="280"/>
        <end position="307"/>
    </location>
</feature>
<dbReference type="Gene3D" id="1.25.40.10">
    <property type="entry name" value="Tetratricopeptide repeat domain"/>
    <property type="match status" value="1"/>
</dbReference>
<keyword evidence="1" id="KW-0175">Coiled coil</keyword>
<accession>A0A418MF72</accession>
<sequence>MRAGDKILNYTVTRRIKAGGMGVVFEGEQNWGSRRKVAIKQLLENLRDDDIVRRRFTREAEILEMLDNQHIVRILGFDHEQDAFVMEFVEGRTVADVLRENPDTFRKPDILFQFFISLLDAFDYAHNVVITLNGRTEQGIVHRDIKPSNIIVQPDGNPKILDFGISRVASFQSTLTDPKLQMGSVPYMSPEQIATPIDVDWRSDIYSLGVTLWELLVGRSPYPRVTTHEVVVEVQRQIRFEPLPSLLQTVINVNPEEEFFLRRLDQVIERATAKDRVFRYQHCEEMKAALQKAFEDWQNQSSETEETQVIAAAPQIKQAEWNSVTFNKTDDTISSSLNENVPITHTRSNRSSNHSWKVFIALAPLMVIGGYLWWQQQKPSTSDNLNEQIRDTFPAKKPTLTLADSCYEAGNSFYNNKNFKQATYWYKRAAELGNTDSQSMLGLMYQYGQGVTKDINAAVKWFQASAKQGNADGQKNLGYMYLEGLGVEKDYTKALKWYKASAEQGNAEGQANLGIMYEQAIGVEANNFEALKWYMRAANQQLPRAQYYVGTMYATGKGVKQSESKAIQWYQLAARLGEINAQQELRRLGRSW</sequence>
<dbReference type="InterPro" id="IPR006597">
    <property type="entry name" value="Sel1-like"/>
</dbReference>
<dbReference type="SUPFAM" id="SSF81901">
    <property type="entry name" value="HCP-like"/>
    <property type="match status" value="1"/>
</dbReference>
<evidence type="ECO:0000259" key="2">
    <source>
        <dbReference type="PROSITE" id="PS50011"/>
    </source>
</evidence>
<dbReference type="Gene3D" id="3.30.200.20">
    <property type="entry name" value="Phosphorylase Kinase, domain 1"/>
    <property type="match status" value="1"/>
</dbReference>
<dbReference type="InterPro" id="IPR011990">
    <property type="entry name" value="TPR-like_helical_dom_sf"/>
</dbReference>
<dbReference type="InterPro" id="IPR011009">
    <property type="entry name" value="Kinase-like_dom_sf"/>
</dbReference>
<dbReference type="PROSITE" id="PS50011">
    <property type="entry name" value="PROTEIN_KINASE_DOM"/>
    <property type="match status" value="1"/>
</dbReference>
<dbReference type="Proteomes" id="UP000283523">
    <property type="component" value="Unassembled WGS sequence"/>
</dbReference>
<comment type="caution">
    <text evidence="3">The sequence shown here is derived from an EMBL/GenBank/DDBJ whole genome shotgun (WGS) entry which is preliminary data.</text>
</comment>
<evidence type="ECO:0000313" key="4">
    <source>
        <dbReference type="Proteomes" id="UP000283523"/>
    </source>
</evidence>
<reference evidence="3 4" key="1">
    <citation type="submission" date="2018-08" db="EMBL/GenBank/DDBJ databases">
        <title>Fibrisoma montanum sp. nov., isolated from Danxia mountain soil.</title>
        <authorList>
            <person name="Huang Y."/>
        </authorList>
    </citation>
    <scope>NUCLEOTIDE SEQUENCE [LARGE SCALE GENOMIC DNA]</scope>
    <source>
        <strain evidence="3 4">HYT19</strain>
    </source>
</reference>
<dbReference type="SMART" id="SM00220">
    <property type="entry name" value="S_TKc"/>
    <property type="match status" value="1"/>
</dbReference>
<evidence type="ECO:0000256" key="1">
    <source>
        <dbReference type="SAM" id="Coils"/>
    </source>
</evidence>